<dbReference type="EC" id="2.4.-.-" evidence="3"/>
<evidence type="ECO:0000313" key="4">
    <source>
        <dbReference type="Proteomes" id="UP000271426"/>
    </source>
</evidence>
<dbReference type="InterPro" id="IPR001296">
    <property type="entry name" value="Glyco_trans_1"/>
</dbReference>
<evidence type="ECO:0000313" key="3">
    <source>
        <dbReference type="EMBL" id="AZA08246.1"/>
    </source>
</evidence>
<keyword evidence="4" id="KW-1185">Reference proteome</keyword>
<dbReference type="GO" id="GO:0016757">
    <property type="term" value="F:glycosyltransferase activity"/>
    <property type="evidence" value="ECO:0007669"/>
    <property type="project" value="UniProtKB-KW"/>
</dbReference>
<gene>
    <name evidence="3" type="primary">tuaC</name>
    <name evidence="3" type="ORF">CPPEL_00475</name>
</gene>
<organism evidence="3 4">
    <name type="scientific">Corynebacterium pseudopelargi</name>
    <dbReference type="NCBI Taxonomy" id="2080757"/>
    <lineage>
        <taxon>Bacteria</taxon>
        <taxon>Bacillati</taxon>
        <taxon>Actinomycetota</taxon>
        <taxon>Actinomycetes</taxon>
        <taxon>Mycobacteriales</taxon>
        <taxon>Corynebacteriaceae</taxon>
        <taxon>Corynebacterium</taxon>
    </lineage>
</organism>
<sequence>MSKAVVFWQPILSIHQTPLLEEFGRIYPGDCYLVVDKLFPKTRVNAGWDVKAPENIRLIGPEDNANTVPSDAIHVVSGYVGPQRWLQQRKRVLADANADVVVMVEGISRLGGPAKRAARFFKQGMGRMHLRHHLRGVLAIGTHAQRQAARMGIAEERIYPMLYATATPKVQQRQSLPENCAVFVGKRRSLKNTDTLVKATKGLCPLVLIGAQEEGFEDGAEAASHVEVLGPIENELLASYLVEAAVLVLPSWHDGWGAVVNEALACGTPVVCSAYAGAADLINSSGPFRGVVVDHPDQDALHEAIAQVLHAKADRDVIQSWALEHISPSAVAPYLQRCLNAAASANQGRPTAPWHRGLLG</sequence>
<proteinExistence type="predicted"/>
<name>A0A3G6IRS1_9CORY</name>
<dbReference type="OrthoDB" id="9809227at2"/>
<keyword evidence="1 3" id="KW-0808">Transferase</keyword>
<keyword evidence="3" id="KW-0328">Glycosyltransferase</keyword>
<dbReference type="RefSeq" id="WP_123959127.1">
    <property type="nucleotide sequence ID" value="NZ_CP033898.1"/>
</dbReference>
<reference evidence="3 4" key="1">
    <citation type="submission" date="2018-11" db="EMBL/GenBank/DDBJ databases">
        <authorList>
            <person name="Kleinhagauer T."/>
            <person name="Glaeser S.P."/>
            <person name="Spergser J."/>
            <person name="Ruckert C."/>
            <person name="Kaempfer P."/>
            <person name="Busse H.-J."/>
        </authorList>
    </citation>
    <scope>NUCLEOTIDE SEQUENCE [LARGE SCALE GENOMIC DNA]</scope>
    <source>
        <strain evidence="3 4">812CH</strain>
    </source>
</reference>
<evidence type="ECO:0000259" key="2">
    <source>
        <dbReference type="Pfam" id="PF00534"/>
    </source>
</evidence>
<dbReference type="EMBL" id="CP033898">
    <property type="protein sequence ID" value="AZA08246.1"/>
    <property type="molecule type" value="Genomic_DNA"/>
</dbReference>
<dbReference type="AlphaFoldDB" id="A0A3G6IRS1"/>
<dbReference type="Proteomes" id="UP000271426">
    <property type="component" value="Chromosome"/>
</dbReference>
<evidence type="ECO:0000256" key="1">
    <source>
        <dbReference type="ARBA" id="ARBA00022679"/>
    </source>
</evidence>
<feature type="domain" description="Glycosyl transferase family 1" evidence="2">
    <location>
        <begin position="176"/>
        <end position="316"/>
    </location>
</feature>
<dbReference type="PANTHER" id="PTHR45947">
    <property type="entry name" value="SULFOQUINOVOSYL TRANSFERASE SQD2"/>
    <property type="match status" value="1"/>
</dbReference>
<accession>A0A3G6IRS1</accession>
<dbReference type="Gene3D" id="3.40.50.2000">
    <property type="entry name" value="Glycogen Phosphorylase B"/>
    <property type="match status" value="1"/>
</dbReference>
<protein>
    <submittedName>
        <fullName evidence="3">Teichuronic acid biosynthesis glycosyltransferase TuaC</fullName>
        <ecNumber evidence="3">2.4.-.-</ecNumber>
    </submittedName>
</protein>
<dbReference type="PANTHER" id="PTHR45947:SF15">
    <property type="entry name" value="TEICHURONIC ACID BIOSYNTHESIS GLYCOSYLTRANSFERASE TUAC-RELATED"/>
    <property type="match status" value="1"/>
</dbReference>
<dbReference type="InterPro" id="IPR050194">
    <property type="entry name" value="Glycosyltransferase_grp1"/>
</dbReference>
<dbReference type="Pfam" id="PF00534">
    <property type="entry name" value="Glycos_transf_1"/>
    <property type="match status" value="1"/>
</dbReference>
<dbReference type="SUPFAM" id="SSF53756">
    <property type="entry name" value="UDP-Glycosyltransferase/glycogen phosphorylase"/>
    <property type="match status" value="1"/>
</dbReference>
<dbReference type="KEGG" id="cpso:CPPEL_00475"/>